<comment type="caution">
    <text evidence="10">The sequence shown here is derived from an EMBL/GenBank/DDBJ whole genome shotgun (WGS) entry which is preliminary data.</text>
</comment>
<evidence type="ECO:0000313" key="10">
    <source>
        <dbReference type="EMBL" id="MBR0655588.1"/>
    </source>
</evidence>
<reference evidence="10" key="2">
    <citation type="journal article" date="2021" name="Syst. Appl. Microbiol.">
        <title>Roseomonas hellenica sp. nov., isolated from roots of wild-growing Alkanna tinctoria.</title>
        <authorList>
            <person name="Rat A."/>
            <person name="Naranjo H.D."/>
            <person name="Lebbe L."/>
            <person name="Cnockaert M."/>
            <person name="Krigas N."/>
            <person name="Grigoriadou K."/>
            <person name="Maloupa E."/>
            <person name="Willems A."/>
        </authorList>
    </citation>
    <scope>NUCLEOTIDE SEQUENCE</scope>
    <source>
        <strain evidence="10">LMG 28251</strain>
    </source>
</reference>
<dbReference type="InterPro" id="IPR026669">
    <property type="entry name" value="Arsenite_MeTrfase-like"/>
</dbReference>
<evidence type="ECO:0000256" key="1">
    <source>
        <dbReference type="ARBA" id="ARBA00022679"/>
    </source>
</evidence>
<comment type="similarity">
    <text evidence="3">Belongs to the methyltransferase superfamily. Arsenite methyltransferase family.</text>
</comment>
<evidence type="ECO:0000259" key="9">
    <source>
        <dbReference type="Pfam" id="PF13847"/>
    </source>
</evidence>
<dbReference type="GO" id="GO:0030791">
    <property type="term" value="F:arsenite methyltransferase activity"/>
    <property type="evidence" value="ECO:0007669"/>
    <property type="project" value="UniProtKB-EC"/>
</dbReference>
<evidence type="ECO:0000256" key="3">
    <source>
        <dbReference type="ARBA" id="ARBA00034487"/>
    </source>
</evidence>
<proteinExistence type="inferred from homology"/>
<keyword evidence="11" id="KW-1185">Reference proteome</keyword>
<keyword evidence="10" id="KW-0489">Methyltransferase</keyword>
<comment type="catalytic activity">
    <reaction evidence="8">
        <text>arsenic triglutathione + 3 [thioredoxin]-dithiol + 3 S-adenosyl-L-methionine = trimethylarsine + 3 [thioredoxin]-disulfide + 3 glutathione + 3 S-adenosyl-L-homocysteine + 3 H(+)</text>
        <dbReference type="Rhea" id="RHEA:69432"/>
        <dbReference type="Rhea" id="RHEA-COMP:10698"/>
        <dbReference type="Rhea" id="RHEA-COMP:10700"/>
        <dbReference type="ChEBI" id="CHEBI:15378"/>
        <dbReference type="ChEBI" id="CHEBI:27130"/>
        <dbReference type="ChEBI" id="CHEBI:29950"/>
        <dbReference type="ChEBI" id="CHEBI:50058"/>
        <dbReference type="ChEBI" id="CHEBI:57856"/>
        <dbReference type="ChEBI" id="CHEBI:57925"/>
        <dbReference type="ChEBI" id="CHEBI:59789"/>
        <dbReference type="ChEBI" id="CHEBI:183640"/>
        <dbReference type="EC" id="2.1.1.137"/>
    </reaction>
</comment>
<evidence type="ECO:0000256" key="2">
    <source>
        <dbReference type="ARBA" id="ARBA00022691"/>
    </source>
</evidence>
<reference evidence="10" key="1">
    <citation type="submission" date="2020-01" db="EMBL/GenBank/DDBJ databases">
        <authorList>
            <person name="Rat A."/>
        </authorList>
    </citation>
    <scope>NUCLEOTIDE SEQUENCE</scope>
    <source>
        <strain evidence="10">LMG 28251</strain>
    </source>
</reference>
<dbReference type="PANTHER" id="PTHR43675">
    <property type="entry name" value="ARSENITE METHYLTRANSFERASE"/>
    <property type="match status" value="1"/>
</dbReference>
<accession>A0AAF1KP95</accession>
<sequence length="385" mass="42566">MPETLRARLRDLALRALPPYRTLVSGFEQTRARLARIEEEQRTTTALVRSLSDRVGGPVNEGSSGRQFTIRIQRGDFYWDIAPEDFAAFGFADGDALEVQPAAAAVKLPHIWDALCLPCADGTSIRVPPVYKFYAYKGFRIPSHLIALTGGPAEQLEQTGAAHIANFQRHVGIEAGMCIVDVGCGIGRDAFQLFDILGPTGAYVGIDVTPDSIRWCSDNITRRDPRFTFHHFNAHNELYNPFGDQTSMDFVMPIADASVDRIVLSSVFTHILEDEILHYMKEFRRVLKPSGLVYASFFLHTAEALEAAQTKGNTAWLAKFDIPLGNGLFANDPTYPRGAVALTDDAARRLIAAAGLRLDRPYLKGWWSGLHETAEDGQDVMILGV</sequence>
<evidence type="ECO:0000256" key="5">
    <source>
        <dbReference type="ARBA" id="ARBA00034545"/>
    </source>
</evidence>
<keyword evidence="2" id="KW-0949">S-adenosyl-L-methionine</keyword>
<dbReference type="InterPro" id="IPR029063">
    <property type="entry name" value="SAM-dependent_MTases_sf"/>
</dbReference>
<evidence type="ECO:0000256" key="4">
    <source>
        <dbReference type="ARBA" id="ARBA00034521"/>
    </source>
</evidence>
<comment type="catalytic activity">
    <reaction evidence="7">
        <text>arsenic triglutathione + 2 [thioredoxin]-dithiol + 2 S-adenosyl-L-methionine + H2O = dimethylarsinous acid + 2 [thioredoxin]-disulfide + 3 glutathione + 2 S-adenosyl-L-homocysteine + 2 H(+)</text>
        <dbReference type="Rhea" id="RHEA:69464"/>
        <dbReference type="Rhea" id="RHEA-COMP:10698"/>
        <dbReference type="Rhea" id="RHEA-COMP:10700"/>
        <dbReference type="ChEBI" id="CHEBI:15377"/>
        <dbReference type="ChEBI" id="CHEBI:15378"/>
        <dbReference type="ChEBI" id="CHEBI:23808"/>
        <dbReference type="ChEBI" id="CHEBI:29950"/>
        <dbReference type="ChEBI" id="CHEBI:50058"/>
        <dbReference type="ChEBI" id="CHEBI:57856"/>
        <dbReference type="ChEBI" id="CHEBI:57925"/>
        <dbReference type="ChEBI" id="CHEBI:59789"/>
        <dbReference type="ChEBI" id="CHEBI:183640"/>
        <dbReference type="EC" id="2.1.1.137"/>
    </reaction>
</comment>
<dbReference type="EC" id="2.1.1.137" evidence="4"/>
<evidence type="ECO:0000256" key="8">
    <source>
        <dbReference type="ARBA" id="ARBA00048428"/>
    </source>
</evidence>
<dbReference type="PANTHER" id="PTHR43675:SF8">
    <property type="entry name" value="ARSENITE METHYLTRANSFERASE"/>
    <property type="match status" value="1"/>
</dbReference>
<dbReference type="RefSeq" id="WP_211874427.1">
    <property type="nucleotide sequence ID" value="NZ_JAAEDH010000011.1"/>
</dbReference>
<dbReference type="InterPro" id="IPR025714">
    <property type="entry name" value="Methyltranfer_dom"/>
</dbReference>
<dbReference type="Proteomes" id="UP001196068">
    <property type="component" value="Unassembled WGS sequence"/>
</dbReference>
<organism evidence="10 11">
    <name type="scientific">Plastoroseomonas arctica</name>
    <dbReference type="NCBI Taxonomy" id="1509237"/>
    <lineage>
        <taxon>Bacteria</taxon>
        <taxon>Pseudomonadati</taxon>
        <taxon>Pseudomonadota</taxon>
        <taxon>Alphaproteobacteria</taxon>
        <taxon>Acetobacterales</taxon>
        <taxon>Acetobacteraceae</taxon>
        <taxon>Plastoroseomonas</taxon>
    </lineage>
</organism>
<feature type="domain" description="Methyltransferase" evidence="9">
    <location>
        <begin position="174"/>
        <end position="305"/>
    </location>
</feature>
<evidence type="ECO:0000256" key="6">
    <source>
        <dbReference type="ARBA" id="ARBA00047941"/>
    </source>
</evidence>
<evidence type="ECO:0000256" key="7">
    <source>
        <dbReference type="ARBA" id="ARBA00047943"/>
    </source>
</evidence>
<gene>
    <name evidence="10" type="ORF">GXW79_10905</name>
</gene>
<protein>
    <recommendedName>
        <fullName evidence="5">Arsenite methyltransferase</fullName>
        <ecNumber evidence="4">2.1.1.137</ecNumber>
    </recommendedName>
</protein>
<comment type="catalytic activity">
    <reaction evidence="6">
        <text>arsenic triglutathione + [thioredoxin]-dithiol + S-adenosyl-L-methionine + 2 H2O = methylarsonous acid + [thioredoxin]-disulfide + 3 glutathione + S-adenosyl-L-homocysteine + H(+)</text>
        <dbReference type="Rhea" id="RHEA:69460"/>
        <dbReference type="Rhea" id="RHEA-COMP:10698"/>
        <dbReference type="Rhea" id="RHEA-COMP:10700"/>
        <dbReference type="ChEBI" id="CHEBI:15377"/>
        <dbReference type="ChEBI" id="CHEBI:15378"/>
        <dbReference type="ChEBI" id="CHEBI:17826"/>
        <dbReference type="ChEBI" id="CHEBI:29950"/>
        <dbReference type="ChEBI" id="CHEBI:50058"/>
        <dbReference type="ChEBI" id="CHEBI:57856"/>
        <dbReference type="ChEBI" id="CHEBI:57925"/>
        <dbReference type="ChEBI" id="CHEBI:59789"/>
        <dbReference type="ChEBI" id="CHEBI:183640"/>
        <dbReference type="EC" id="2.1.1.137"/>
    </reaction>
</comment>
<dbReference type="SUPFAM" id="SSF53335">
    <property type="entry name" value="S-adenosyl-L-methionine-dependent methyltransferases"/>
    <property type="match status" value="1"/>
</dbReference>
<evidence type="ECO:0000313" key="11">
    <source>
        <dbReference type="Proteomes" id="UP001196068"/>
    </source>
</evidence>
<dbReference type="GO" id="GO:0032259">
    <property type="term" value="P:methylation"/>
    <property type="evidence" value="ECO:0007669"/>
    <property type="project" value="UniProtKB-KW"/>
</dbReference>
<keyword evidence="1" id="KW-0808">Transferase</keyword>
<dbReference type="AlphaFoldDB" id="A0AAF1KP95"/>
<dbReference type="Pfam" id="PF13847">
    <property type="entry name" value="Methyltransf_31"/>
    <property type="match status" value="1"/>
</dbReference>
<dbReference type="Gene3D" id="3.40.50.150">
    <property type="entry name" value="Vaccinia Virus protein VP39"/>
    <property type="match status" value="1"/>
</dbReference>
<dbReference type="EMBL" id="JAAEDH010000011">
    <property type="protein sequence ID" value="MBR0655588.1"/>
    <property type="molecule type" value="Genomic_DNA"/>
</dbReference>
<dbReference type="CDD" id="cd02440">
    <property type="entry name" value="AdoMet_MTases"/>
    <property type="match status" value="1"/>
</dbReference>
<name>A0AAF1KP95_9PROT</name>